<evidence type="ECO:0000313" key="4">
    <source>
        <dbReference type="EMBL" id="TCW02975.1"/>
    </source>
</evidence>
<keyword evidence="2" id="KW-0378">Hydrolase</keyword>
<dbReference type="Gene3D" id="3.30.70.2330">
    <property type="match status" value="1"/>
</dbReference>
<feature type="domain" description="HIRAN" evidence="3">
    <location>
        <begin position="5"/>
        <end position="56"/>
    </location>
</feature>
<sequence>MQIMVTMTGISHFIDCKELEANQDVILKKEPTNKYDKEAIAVYVNDTMQVGYIANSTFTVAKGTYSAGRLYDKIGNEAKARILVIFKDAAVLVIQKDGEDFHDY</sequence>
<protein>
    <submittedName>
        <fullName evidence="4">HIRAN domain-containing protein</fullName>
    </submittedName>
</protein>
<dbReference type="GO" id="GO:0016818">
    <property type="term" value="F:hydrolase activity, acting on acid anhydrides, in phosphorus-containing anhydrides"/>
    <property type="evidence" value="ECO:0007669"/>
    <property type="project" value="InterPro"/>
</dbReference>
<comment type="caution">
    <text evidence="4">The sequence shown here is derived from an EMBL/GenBank/DDBJ whole genome shotgun (WGS) entry which is preliminary data.</text>
</comment>
<gene>
    <name evidence="4" type="ORF">EDD60_101281</name>
</gene>
<evidence type="ECO:0000256" key="1">
    <source>
        <dbReference type="ARBA" id="ARBA00022723"/>
    </source>
</evidence>
<name>A0A4R3Z992_9FIRM</name>
<evidence type="ECO:0000259" key="3">
    <source>
        <dbReference type="Pfam" id="PF08797"/>
    </source>
</evidence>
<reference evidence="4 5" key="1">
    <citation type="submission" date="2019-03" db="EMBL/GenBank/DDBJ databases">
        <title>Genomic Encyclopedia of Type Strains, Phase IV (KMG-IV): sequencing the most valuable type-strain genomes for metagenomic binning, comparative biology and taxonomic classification.</title>
        <authorList>
            <person name="Goeker M."/>
        </authorList>
    </citation>
    <scope>NUCLEOTIDE SEQUENCE [LARGE SCALE GENOMIC DNA]</scope>
    <source>
        <strain evidence="4 5">DSM 29487</strain>
    </source>
</reference>
<proteinExistence type="predicted"/>
<evidence type="ECO:0000313" key="5">
    <source>
        <dbReference type="Proteomes" id="UP000295515"/>
    </source>
</evidence>
<dbReference type="Pfam" id="PF08797">
    <property type="entry name" value="HIRAN"/>
    <property type="match status" value="1"/>
</dbReference>
<dbReference type="RefSeq" id="WP_066451344.1">
    <property type="nucleotide sequence ID" value="NZ_JADMQS010000006.1"/>
</dbReference>
<dbReference type="EMBL" id="SMCQ01000001">
    <property type="protein sequence ID" value="TCW02975.1"/>
    <property type="molecule type" value="Genomic_DNA"/>
</dbReference>
<evidence type="ECO:0000256" key="2">
    <source>
        <dbReference type="ARBA" id="ARBA00022801"/>
    </source>
</evidence>
<keyword evidence="1" id="KW-0479">Metal-binding</keyword>
<dbReference type="GeneID" id="98914104"/>
<dbReference type="GO" id="GO:0003676">
    <property type="term" value="F:nucleic acid binding"/>
    <property type="evidence" value="ECO:0007669"/>
    <property type="project" value="InterPro"/>
</dbReference>
<dbReference type="InterPro" id="IPR014905">
    <property type="entry name" value="HIRAN"/>
</dbReference>
<keyword evidence="5" id="KW-1185">Reference proteome</keyword>
<dbReference type="AlphaFoldDB" id="A0A4R3Z992"/>
<dbReference type="GO" id="GO:0008270">
    <property type="term" value="F:zinc ion binding"/>
    <property type="evidence" value="ECO:0007669"/>
    <property type="project" value="InterPro"/>
</dbReference>
<accession>A0A4R3Z992</accession>
<dbReference type="Proteomes" id="UP000295515">
    <property type="component" value="Unassembled WGS sequence"/>
</dbReference>
<organism evidence="4 5">
    <name type="scientific">Longibaculum muris</name>
    <dbReference type="NCBI Taxonomy" id="1796628"/>
    <lineage>
        <taxon>Bacteria</taxon>
        <taxon>Bacillati</taxon>
        <taxon>Bacillota</taxon>
        <taxon>Erysipelotrichia</taxon>
        <taxon>Erysipelotrichales</taxon>
        <taxon>Coprobacillaceae</taxon>
        <taxon>Longibaculum</taxon>
    </lineage>
</organism>